<evidence type="ECO:0000259" key="4">
    <source>
        <dbReference type="Pfam" id="PF13087"/>
    </source>
</evidence>
<dbReference type="InterPro" id="IPR041677">
    <property type="entry name" value="DNA2/NAM7_AAA_11"/>
</dbReference>
<dbReference type="InterPro" id="IPR047187">
    <property type="entry name" value="SF1_C_Upf1"/>
</dbReference>
<reference evidence="6 7" key="1">
    <citation type="submission" date="2020-08" db="EMBL/GenBank/DDBJ databases">
        <title>Sequencing the genomes of 1000 actinobacteria strains.</title>
        <authorList>
            <person name="Klenk H.-P."/>
        </authorList>
    </citation>
    <scope>NUCLEOTIDE SEQUENCE [LARGE SCALE GENOMIC DNA]</scope>
    <source>
        <strain evidence="6 7">DSM 16678</strain>
    </source>
</reference>
<feature type="domain" description="DNA2/NAM7 helicase helicase" evidence="3">
    <location>
        <begin position="677"/>
        <end position="774"/>
    </location>
</feature>
<dbReference type="Pfam" id="PF13086">
    <property type="entry name" value="AAA_11"/>
    <property type="match status" value="1"/>
</dbReference>
<dbReference type="Pfam" id="PF13087">
    <property type="entry name" value="AAA_12"/>
    <property type="match status" value="1"/>
</dbReference>
<proteinExistence type="predicted"/>
<dbReference type="EMBL" id="JACIBU010000001">
    <property type="protein sequence ID" value="MBB3674410.1"/>
    <property type="molecule type" value="Genomic_DNA"/>
</dbReference>
<protein>
    <recommendedName>
        <fullName evidence="8">DNA helicase</fullName>
    </recommendedName>
</protein>
<feature type="domain" description="DUF3320" evidence="2">
    <location>
        <begin position="1874"/>
        <end position="1922"/>
    </location>
</feature>
<evidence type="ECO:0008006" key="8">
    <source>
        <dbReference type="Google" id="ProtNLM"/>
    </source>
</evidence>
<dbReference type="InterPro" id="IPR025103">
    <property type="entry name" value="DUF4011"/>
</dbReference>
<dbReference type="InterPro" id="IPR041679">
    <property type="entry name" value="DNA2/NAM7-like_C"/>
</dbReference>
<dbReference type="Proteomes" id="UP000580718">
    <property type="component" value="Unassembled WGS sequence"/>
</dbReference>
<feature type="compositionally biased region" description="Basic and acidic residues" evidence="1">
    <location>
        <begin position="365"/>
        <end position="375"/>
    </location>
</feature>
<dbReference type="PANTHER" id="PTHR10887:SF495">
    <property type="entry name" value="HELICASE SENATAXIN ISOFORM X1-RELATED"/>
    <property type="match status" value="1"/>
</dbReference>
<feature type="region of interest" description="Disordered" evidence="1">
    <location>
        <begin position="365"/>
        <end position="390"/>
    </location>
</feature>
<evidence type="ECO:0000313" key="7">
    <source>
        <dbReference type="Proteomes" id="UP000580718"/>
    </source>
</evidence>
<dbReference type="RefSeq" id="WP_183513418.1">
    <property type="nucleotide sequence ID" value="NZ_JACIBU010000001.1"/>
</dbReference>
<sequence length="2035" mass="216170">MGNAADLQWATEGPVPPSSPVVSVDVTATPVVSYALAHNAVPVVSRVTLTSGTATLRGATLRLSVADAEGAIGAGVERLVDLDAGQTTVLNDVGLTLDPAAMLQLEEPRPGSVRVELVADGRVLAEQRVPVQVLAAAQWLATPLPLALEMLAAHVQPNHPAVQALLAEAAELLEEGTGSGSMAGYADDAERVDEVAEALTWAVRRRGIRYSEPPASWGETGQQVRTPGEVLDGRVGTCLDTVVTLAAAFEQAGIRPLLWIVEGHAFLGYWREERSAETAATTDVSALVNLVDLGLVRLVETTLLTDRGDTRTDLHGPAYAWLSGDLSRVLGVTDVHRARRDGVLPLPARTRDDEGTVHVVEYRPAEHSAPAHEPARPAAPAPDAAPQAPARVQQWKNALLDLSLRNRLINYTERSGLPLTVPHDALATLEDLVGNGATVTLLPGDRIAGVQVERGLRSARDLPPQQLTELLTERRSVHVDVPEAGYLPRLRGLAHRARTVVEETGANNLYLALGSLVWELDGRPLRSPLVLVPVVLTPASRTGAYRLTADEAGAATPNWCLLEKLRQLHGLSVPGLAAPAEDGAGIDLTAALQAVRTVLAEHQLPWRVESTADLAVLQFAKFRLWKDLDEHWSEFAANPLVAHLLTDPDEPFADPAPDTAGSVDLDELAAQCPVPADASQLRAVAEALAGRTFVLEGPPGTGKSQTITNLLTRAVAEGKRVLFVAEKRAALDVVARRLDAVGMGPFALDLHDKGSRPAVVRAQIRAALEHAVEVDDQGLAADAEDLRSASRSLERYAERLHALNPAGLSFYSARTAVLAAGEGIDALPVTAAFAGRADADVVTAVRRALALLPDIADLARPSAGHAWGFLDTIDIDITEVQQAAVAVDTAVRDVPGEGGLAAAVRAARTPEELDALVHLLAGPRVGLDVLDEVRTQRWAAATADVSGEVAALTGALHPSFEVVGPEALTLPLADLAARAQAASDAGWWARRGQLAALRDELTPVLLPGSSLKPREVPALLESLGRVQAAVHGIAARAATVPGLQVPASWNPFTDGGRFVLDAEMRWLRRAAASVDGTSGFAGALRRFLAAGPVADASSARVVAKLRDAVTHLLTACSSDSELLAAWCGEHGLVLRWTMTRPERGVEYVHPMSLRRWVSLLDTLEPLRLAGLVEARSRLRNGLVRADDAVRAFDRGLAEASVAERLAATGLDAFDAGLHERTINRFAAASRAVRSHLTAALPAGVLAARPFDAATGNGQVGALQRELGKQRRGLGVRGLLSTYGELVTAVMPCVLVSPDSVARFFPATAGLFDLVVFDEASQIRVADAVGALGRAHAAVVVGDSKQMPPTSFGESTGSDDDASAEAVEGTGEDAVPDEESILSECVQARVPRQWLSWHYRSQDETLIAFSNAQYYENRLSSFPAPVHGPSSPGPDGRGVSLVRVEGTFLRSGPGLRTNPVEAQAVVAEVLHRFSLAGSAVPSIGVVTFNAPQRTLIETLLRDSGDERVTEALDRSDGEGLFVKNLENVQGDERDVVLFSTGFSPDRSGRLPLNFGPLNRSGGERRLNVAITRARRQVVVFTSFDPEQLRAEETASVGIKHLRAYLDVAALGADALPRPPRAAGARDRHRDEIAAALRERGLVVRTDVGLSDFRVDLTVARTEAPDAPLLAVLLDGPAWARRKTVGDRDGLPVEVLGELLRWPAVERVWLPTWLAERDEVLDRLVATVQAVSPGPAAVESAAEPAAAEPTAAEPTEPITPEPEPAAVEPEPAYDGPLADVIQLRPAPVEPVAVVEPVTVVEPVVVEPEPVAAVEPEPTEPEPVAVVEPEPAAVPAPPAPRKAAPKAPATTVAAPLDEELPFFPWAPKPAGVKKQLDQLSDPAVARLVRRVLTAGVKAEGPVHRDRLTRLTAAAFGLTRVTEARRDALLALLPKNATADGDFVWPPGLDRETWTFFRRQATSADRPLDQVAPEEIGNAMVALCRASAGMARDELHLRTLEVFGYRRRTPALLPLLEAALVATVARGRLTEQPNGLVTA</sequence>
<gene>
    <name evidence="6" type="ORF">FHX36_000145</name>
</gene>
<evidence type="ECO:0000259" key="5">
    <source>
        <dbReference type="Pfam" id="PF18741"/>
    </source>
</evidence>
<dbReference type="InterPro" id="IPR021754">
    <property type="entry name" value="DUF3320"/>
</dbReference>
<dbReference type="SUPFAM" id="SSF52540">
    <property type="entry name" value="P-loop containing nucleoside triphosphate hydrolases"/>
    <property type="match status" value="1"/>
</dbReference>
<comment type="caution">
    <text evidence="6">The sequence shown here is derived from an EMBL/GenBank/DDBJ whole genome shotgun (WGS) entry which is preliminary data.</text>
</comment>
<organism evidence="6 7">
    <name type="scientific">Modestobacter versicolor</name>
    <dbReference type="NCBI Taxonomy" id="429133"/>
    <lineage>
        <taxon>Bacteria</taxon>
        <taxon>Bacillati</taxon>
        <taxon>Actinomycetota</taxon>
        <taxon>Actinomycetes</taxon>
        <taxon>Geodermatophilales</taxon>
        <taxon>Geodermatophilaceae</taxon>
        <taxon>Modestobacter</taxon>
    </lineage>
</organism>
<feature type="compositionally biased region" description="Polar residues" evidence="1">
    <location>
        <begin position="1346"/>
        <end position="1355"/>
    </location>
</feature>
<dbReference type="Pfam" id="PF11784">
    <property type="entry name" value="DUF3320"/>
    <property type="match status" value="1"/>
</dbReference>
<accession>A0A839XRY9</accession>
<feature type="compositionally biased region" description="Low complexity" evidence="1">
    <location>
        <begin position="376"/>
        <end position="390"/>
    </location>
</feature>
<evidence type="ECO:0000313" key="6">
    <source>
        <dbReference type="EMBL" id="MBB3674410.1"/>
    </source>
</evidence>
<dbReference type="Pfam" id="PF13195">
    <property type="entry name" value="DUF4011"/>
    <property type="match status" value="1"/>
</dbReference>
<dbReference type="InterPro" id="IPR027417">
    <property type="entry name" value="P-loop_NTPase"/>
</dbReference>
<dbReference type="Pfam" id="PF18741">
    <property type="entry name" value="MTES_1575"/>
    <property type="match status" value="1"/>
</dbReference>
<feature type="domain" description="Restriction endonuclease type II-like" evidence="5">
    <location>
        <begin position="1629"/>
        <end position="1725"/>
    </location>
</feature>
<dbReference type="CDD" id="cd18808">
    <property type="entry name" value="SF1_C_Upf1"/>
    <property type="match status" value="1"/>
</dbReference>
<dbReference type="Gene3D" id="3.40.50.300">
    <property type="entry name" value="P-loop containing nucleotide triphosphate hydrolases"/>
    <property type="match status" value="3"/>
</dbReference>
<feature type="region of interest" description="Disordered" evidence="1">
    <location>
        <begin position="1734"/>
        <end position="1771"/>
    </location>
</feature>
<dbReference type="PANTHER" id="PTHR10887">
    <property type="entry name" value="DNA2/NAM7 HELICASE FAMILY"/>
    <property type="match status" value="1"/>
</dbReference>
<dbReference type="InterPro" id="IPR045055">
    <property type="entry name" value="DNA2/NAM7-like"/>
</dbReference>
<feature type="region of interest" description="Disordered" evidence="1">
    <location>
        <begin position="1343"/>
        <end position="1377"/>
    </location>
</feature>
<dbReference type="InterPro" id="IPR049468">
    <property type="entry name" value="Restrct_endonuc-II-like_dom"/>
</dbReference>
<evidence type="ECO:0000259" key="3">
    <source>
        <dbReference type="Pfam" id="PF13086"/>
    </source>
</evidence>
<dbReference type="GO" id="GO:0004386">
    <property type="term" value="F:helicase activity"/>
    <property type="evidence" value="ECO:0007669"/>
    <property type="project" value="InterPro"/>
</dbReference>
<name>A0A839XRY9_9ACTN</name>
<feature type="domain" description="DNA2/NAM7 helicase-like C-terminal" evidence="4">
    <location>
        <begin position="1378"/>
        <end position="1580"/>
    </location>
</feature>
<feature type="compositionally biased region" description="Low complexity" evidence="1">
    <location>
        <begin position="1734"/>
        <end position="1754"/>
    </location>
</feature>
<evidence type="ECO:0000259" key="2">
    <source>
        <dbReference type="Pfam" id="PF11784"/>
    </source>
</evidence>
<evidence type="ECO:0000256" key="1">
    <source>
        <dbReference type="SAM" id="MobiDB-lite"/>
    </source>
</evidence>